<evidence type="ECO:0000313" key="2">
    <source>
        <dbReference type="EMBL" id="EQM95154.1"/>
    </source>
</evidence>
<keyword evidence="3" id="KW-1185">Reference proteome</keyword>
<name>T5LSX4_9BURK</name>
<reference evidence="2" key="1">
    <citation type="submission" date="2011-10" db="EMBL/GenBank/DDBJ databases">
        <title>The Genome Sequence of Oxalobacter formigenes HOxBLS.</title>
        <authorList>
            <consortium name="The Broad Institute Genome Sequencing Platform"/>
            <person name="Earl A."/>
            <person name="Ward D."/>
            <person name="Feldgarden M."/>
            <person name="Gevers D."/>
            <person name="Allison M.J."/>
            <person name="Humphrey S."/>
            <person name="Young S.K."/>
            <person name="Zeng Q."/>
            <person name="Gargeya S."/>
            <person name="Fitzgerald M."/>
            <person name="Haas B."/>
            <person name="Abouelleil A."/>
            <person name="Alvarado L."/>
            <person name="Arachchi H.M."/>
            <person name="Berlin A."/>
            <person name="Brown A."/>
            <person name="Chapman S.B."/>
            <person name="Chen Z."/>
            <person name="Dunbar C."/>
            <person name="Freedman E."/>
            <person name="Gearin G."/>
            <person name="Goldberg J."/>
            <person name="Griggs A."/>
            <person name="Gujja S."/>
            <person name="Heiman D."/>
            <person name="Howarth C."/>
            <person name="Larson L."/>
            <person name="Lui A."/>
            <person name="MacDonald P.J.P."/>
            <person name="Montmayeur A."/>
            <person name="Murphy C."/>
            <person name="Neiman D."/>
            <person name="Pearson M."/>
            <person name="Priest M."/>
            <person name="Roberts A."/>
            <person name="Saif S."/>
            <person name="Shea T."/>
            <person name="Shenoy N."/>
            <person name="Sisk P."/>
            <person name="Stolte C."/>
            <person name="Sykes S."/>
            <person name="Wortman J."/>
            <person name="Nusbaum C."/>
            <person name="Birren B."/>
        </authorList>
    </citation>
    <scope>NUCLEOTIDE SEQUENCE [LARGE SCALE GENOMIC DNA]</scope>
    <source>
        <strain evidence="2">HOxBLS</strain>
    </source>
</reference>
<comment type="caution">
    <text evidence="2">The sequence shown here is derived from an EMBL/GenBank/DDBJ whole genome shotgun (WGS) entry which is preliminary data.</text>
</comment>
<dbReference type="EMBL" id="ACDP02000023">
    <property type="protein sequence ID" value="EQM95154.1"/>
    <property type="molecule type" value="Genomic_DNA"/>
</dbReference>
<evidence type="ECO:0000256" key="1">
    <source>
        <dbReference type="SAM" id="MobiDB-lite"/>
    </source>
</evidence>
<dbReference type="HOGENOM" id="CLU_815961_0_0_4"/>
<sequence>MSEKEDIFAGFAGFRRFSHRLATRRLRCFRLFPWQFPICRQRCAGGAVKGRPRRETGFFSGNPDELFLSGQTGASGSGQAVSFLSGGARPVSFFCAVSAGPACFSGIALAFLQGSATRDVSAGRFFACHCWRQDRYRGKPGAMPVLALAAGTAGSFRQRGDPFRHRLPRNRPAGSQRGFSGRGKAGLTRFFPLSVFRFPRKGDVSPFSPAGGAHSGKSVRSAFCCQRDCPKKGKTTGTGNLRSHVTVRFAAAATCVPEPASPGKNGMPTRNFRDGRKAATDQALSSRCRRTRRPALFFTRKRQQPDTKAGTKACFSGRSCCTIPLSPFGFPALRRLFSAE</sequence>
<dbReference type="Proteomes" id="UP000003973">
    <property type="component" value="Unassembled WGS sequence"/>
</dbReference>
<feature type="region of interest" description="Disordered" evidence="1">
    <location>
        <begin position="159"/>
        <end position="180"/>
    </location>
</feature>
<protein>
    <submittedName>
        <fullName evidence="2">Uncharacterized protein</fullName>
    </submittedName>
</protein>
<proteinExistence type="predicted"/>
<gene>
    <name evidence="2" type="ORF">OFAG_02250</name>
</gene>
<dbReference type="AlphaFoldDB" id="T5LSX4"/>
<organism evidence="2 3">
    <name type="scientific">Oxalobacter paraformigenes</name>
    <dbReference type="NCBI Taxonomy" id="556268"/>
    <lineage>
        <taxon>Bacteria</taxon>
        <taxon>Pseudomonadati</taxon>
        <taxon>Pseudomonadota</taxon>
        <taxon>Betaproteobacteria</taxon>
        <taxon>Burkholderiales</taxon>
        <taxon>Oxalobacteraceae</taxon>
        <taxon>Oxalobacter</taxon>
    </lineage>
</organism>
<evidence type="ECO:0000313" key="3">
    <source>
        <dbReference type="Proteomes" id="UP000003973"/>
    </source>
</evidence>
<accession>T5LSX4</accession>